<protein>
    <submittedName>
        <fullName evidence="3">VCBS repeat-containing protein</fullName>
    </submittedName>
</protein>
<accession>A0A931E8D2</accession>
<feature type="signal peptide" evidence="2">
    <location>
        <begin position="1"/>
        <end position="23"/>
    </location>
</feature>
<gene>
    <name evidence="3" type="ORF">I5907_13525</name>
</gene>
<dbReference type="EMBL" id="JADWYR010000002">
    <property type="protein sequence ID" value="MBG9377256.1"/>
    <property type="molecule type" value="Genomic_DNA"/>
</dbReference>
<proteinExistence type="predicted"/>
<name>A0A931E8D2_9BACT</name>
<dbReference type="AlphaFoldDB" id="A0A931E8D2"/>
<keyword evidence="1 2" id="KW-0732">Signal</keyword>
<dbReference type="Gene3D" id="2.130.10.130">
    <property type="entry name" value="Integrin alpha, N-terminal"/>
    <property type="match status" value="2"/>
</dbReference>
<organism evidence="3 4">
    <name type="scientific">Panacibacter microcysteis</name>
    <dbReference type="NCBI Taxonomy" id="2793269"/>
    <lineage>
        <taxon>Bacteria</taxon>
        <taxon>Pseudomonadati</taxon>
        <taxon>Bacteroidota</taxon>
        <taxon>Chitinophagia</taxon>
        <taxon>Chitinophagales</taxon>
        <taxon>Chitinophagaceae</taxon>
        <taxon>Panacibacter</taxon>
    </lineage>
</organism>
<evidence type="ECO:0000313" key="4">
    <source>
        <dbReference type="Proteomes" id="UP000628448"/>
    </source>
</evidence>
<comment type="caution">
    <text evidence="3">The sequence shown here is derived from an EMBL/GenBank/DDBJ whole genome shotgun (WGS) entry which is preliminary data.</text>
</comment>
<keyword evidence="4" id="KW-1185">Reference proteome</keyword>
<dbReference type="Pfam" id="PF01839">
    <property type="entry name" value="FG-GAP"/>
    <property type="match status" value="1"/>
</dbReference>
<feature type="chain" id="PRO_5037828468" evidence="2">
    <location>
        <begin position="24"/>
        <end position="384"/>
    </location>
</feature>
<reference evidence="3" key="1">
    <citation type="submission" date="2020-11" db="EMBL/GenBank/DDBJ databases">
        <title>Bacterial whole genome sequence for Panacibacter sp. DH6.</title>
        <authorList>
            <person name="Le V."/>
            <person name="Ko S."/>
            <person name="Ahn C.-Y."/>
            <person name="Oh H.-M."/>
        </authorList>
    </citation>
    <scope>NUCLEOTIDE SEQUENCE</scope>
    <source>
        <strain evidence="3">DH6</strain>
    </source>
</reference>
<evidence type="ECO:0000313" key="3">
    <source>
        <dbReference type="EMBL" id="MBG9377256.1"/>
    </source>
</evidence>
<evidence type="ECO:0000256" key="1">
    <source>
        <dbReference type="ARBA" id="ARBA00022729"/>
    </source>
</evidence>
<dbReference type="InterPro" id="IPR028994">
    <property type="entry name" value="Integrin_alpha_N"/>
</dbReference>
<sequence length="384" mass="42867">MKRNHVITLLLASVITVTCTSQPAITFKKHIISATFVSEGVATGDVNNDGNTDILAGNYWYEAPSFKPHMLHADTVNPVPSYSTTFLNYTLDVNNDGWIDLIRFDQPGAECAWYENPQHKQGLWQKHLILAGAGNENPAFADVDGDGRNDIICNDTLAKEVIWLRAPVAPRDTAWQRTAISRNKNLGTHRYTHGLGFGDLDQDGKKDVLLKSGWWQSPVNPLTPDWTFTAADFGDDCANMFVLDADKDGDMDVITSSTHNYGIWWHEQKRSDSKTVWETHLISKQFSQSHALAMEDINGDGNPDLITGKRYKAHNGGDPGTDEPAVLYWFEYIPGRQPRWLPHEIDNNSGIGNSFAVTDLNKDGLPDIIVSNKKGVYYFEQSGK</sequence>
<evidence type="ECO:0000256" key="2">
    <source>
        <dbReference type="SAM" id="SignalP"/>
    </source>
</evidence>
<dbReference type="RefSeq" id="WP_196991349.1">
    <property type="nucleotide sequence ID" value="NZ_JADWYR010000002.1"/>
</dbReference>
<dbReference type="SUPFAM" id="SSF69318">
    <property type="entry name" value="Integrin alpha N-terminal domain"/>
    <property type="match status" value="1"/>
</dbReference>
<dbReference type="PANTHER" id="PTHR44103">
    <property type="entry name" value="PROPROTEIN CONVERTASE P"/>
    <property type="match status" value="1"/>
</dbReference>
<dbReference type="Pfam" id="PF13517">
    <property type="entry name" value="FG-GAP_3"/>
    <property type="match status" value="2"/>
</dbReference>
<dbReference type="PANTHER" id="PTHR44103:SF1">
    <property type="entry name" value="PROPROTEIN CONVERTASE P"/>
    <property type="match status" value="1"/>
</dbReference>
<dbReference type="InterPro" id="IPR013517">
    <property type="entry name" value="FG-GAP"/>
</dbReference>
<dbReference type="Proteomes" id="UP000628448">
    <property type="component" value="Unassembled WGS sequence"/>
</dbReference>